<protein>
    <submittedName>
        <fullName evidence="3">DUF2892 domain-containing protein</fullName>
    </submittedName>
</protein>
<evidence type="ECO:0000256" key="2">
    <source>
        <dbReference type="SAM" id="Phobius"/>
    </source>
</evidence>
<dbReference type="SUPFAM" id="SSF81901">
    <property type="entry name" value="HCP-like"/>
    <property type="match status" value="1"/>
</dbReference>
<keyword evidence="2" id="KW-1133">Transmembrane helix</keyword>
<keyword evidence="4" id="KW-1185">Reference proteome</keyword>
<evidence type="ECO:0000256" key="1">
    <source>
        <dbReference type="SAM" id="MobiDB-lite"/>
    </source>
</evidence>
<feature type="transmembrane region" description="Helical" evidence="2">
    <location>
        <begin position="7"/>
        <end position="27"/>
    </location>
</feature>
<comment type="caution">
    <text evidence="3">The sequence shown here is derived from an EMBL/GenBank/DDBJ whole genome shotgun (WGS) entry which is preliminary data.</text>
</comment>
<reference evidence="4" key="1">
    <citation type="journal article" date="2019" name="Int. J. Syst. Evol. Microbiol.">
        <title>The Global Catalogue of Microorganisms (GCM) 10K type strain sequencing project: providing services to taxonomists for standard genome sequencing and annotation.</title>
        <authorList>
            <consortium name="The Broad Institute Genomics Platform"/>
            <consortium name="The Broad Institute Genome Sequencing Center for Infectious Disease"/>
            <person name="Wu L."/>
            <person name="Ma J."/>
        </authorList>
    </citation>
    <scope>NUCLEOTIDE SEQUENCE [LARGE SCALE GENOMIC DNA]</scope>
    <source>
        <strain evidence="4">KCTC 42808</strain>
    </source>
</reference>
<dbReference type="EMBL" id="JBHULM010000007">
    <property type="protein sequence ID" value="MFD2541806.1"/>
    <property type="molecule type" value="Genomic_DNA"/>
</dbReference>
<keyword evidence="2" id="KW-0812">Transmembrane</keyword>
<gene>
    <name evidence="3" type="ORF">ACFSSB_05690</name>
</gene>
<sequence>MYNKNFKLIIAAIIVGVAVWQFIEGYIGNGIMFILLSLIFILLYFKNEFILLAFLKLRKQDFEGANKWLDKIKNPEAALVTKQQGYYNYLKGIMVSQSNMNEAEKRFKKALSLGLSMDHDIAMAKLNLAGIAFSKRRKQEAQVLLKEAEKLDKRDMLKDQIKMMKDNMKRAQAPNQHYGQGGSMRSQKRRSR</sequence>
<evidence type="ECO:0000313" key="3">
    <source>
        <dbReference type="EMBL" id="MFD2541806.1"/>
    </source>
</evidence>
<feature type="transmembrane region" description="Helical" evidence="2">
    <location>
        <begin position="33"/>
        <end position="55"/>
    </location>
</feature>
<keyword evidence="2" id="KW-0472">Membrane</keyword>
<name>A0ABW5K1W3_9FLAO</name>
<proteinExistence type="predicted"/>
<organism evidence="3 4">
    <name type="scientific">Lacinutrix gracilariae</name>
    <dbReference type="NCBI Taxonomy" id="1747198"/>
    <lineage>
        <taxon>Bacteria</taxon>
        <taxon>Pseudomonadati</taxon>
        <taxon>Bacteroidota</taxon>
        <taxon>Flavobacteriia</taxon>
        <taxon>Flavobacteriales</taxon>
        <taxon>Flavobacteriaceae</taxon>
        <taxon>Lacinutrix</taxon>
    </lineage>
</organism>
<dbReference type="Proteomes" id="UP001597467">
    <property type="component" value="Unassembled WGS sequence"/>
</dbReference>
<dbReference type="InterPro" id="IPR011990">
    <property type="entry name" value="TPR-like_helical_dom_sf"/>
</dbReference>
<dbReference type="Gene3D" id="1.25.40.10">
    <property type="entry name" value="Tetratricopeptide repeat domain"/>
    <property type="match status" value="1"/>
</dbReference>
<feature type="region of interest" description="Disordered" evidence="1">
    <location>
        <begin position="167"/>
        <end position="192"/>
    </location>
</feature>
<accession>A0ABW5K1W3</accession>
<dbReference type="RefSeq" id="WP_379901911.1">
    <property type="nucleotide sequence ID" value="NZ_JBHULM010000007.1"/>
</dbReference>
<evidence type="ECO:0000313" key="4">
    <source>
        <dbReference type="Proteomes" id="UP001597467"/>
    </source>
</evidence>